<dbReference type="InterPro" id="IPR005248">
    <property type="entry name" value="NadD/NMNAT"/>
</dbReference>
<evidence type="ECO:0000256" key="3">
    <source>
        <dbReference type="ARBA" id="ARBA00009014"/>
    </source>
</evidence>
<comment type="similarity">
    <text evidence="3 11">Belongs to the NadD family.</text>
</comment>
<dbReference type="GO" id="GO:0005524">
    <property type="term" value="F:ATP binding"/>
    <property type="evidence" value="ECO:0007669"/>
    <property type="project" value="UniProtKB-KW"/>
</dbReference>
<comment type="pathway">
    <text evidence="2 11">Cofactor biosynthesis; NAD(+) biosynthesis; deamido-NAD(+) from nicotinate D-ribonucleotide: step 1/1.</text>
</comment>
<keyword evidence="7 11" id="KW-0547">Nucleotide-binding</keyword>
<reference evidence="12 13" key="1">
    <citation type="submission" date="2017-12" db="EMBL/GenBank/DDBJ databases">
        <title>Kangiella profundi FT102 completed genome.</title>
        <authorList>
            <person name="Xu J."/>
            <person name="Wang J."/>
            <person name="Lu Y."/>
        </authorList>
    </citation>
    <scope>NUCLEOTIDE SEQUENCE [LARGE SCALE GENOMIC DNA]</scope>
    <source>
        <strain evidence="12 13">FT102</strain>
    </source>
</reference>
<evidence type="ECO:0000256" key="5">
    <source>
        <dbReference type="ARBA" id="ARBA00022679"/>
    </source>
</evidence>
<dbReference type="Proteomes" id="UP000232693">
    <property type="component" value="Chromosome"/>
</dbReference>
<dbReference type="EMBL" id="CP025120">
    <property type="protein sequence ID" value="AUD77960.1"/>
    <property type="molecule type" value="Genomic_DNA"/>
</dbReference>
<sequence>MNTSCGMVHIILGGTFDPVHLGHLRMAQEMLNRFPEAQVSLMPAAYPPHRPTPGATTEQRIEMLNLVLETTPHLALDTRELEREEPSYSVVTLRHLRLEIGDNPLIFLMGTDAFAKLDSWYHWQELLDLCNILVVGRPSSELPQQGPVAELYQQQRVSKPEELAHFARGKIGFCEMPQLDISSTYIREQIKSGFSPRFLLPDVILDYIQRHGLYGYQAHSPKGN</sequence>
<dbReference type="OrthoDB" id="5295945at2"/>
<dbReference type="HAMAP" id="MF_00244">
    <property type="entry name" value="NaMN_adenylyltr"/>
    <property type="match status" value="1"/>
</dbReference>
<dbReference type="NCBIfam" id="TIGR00125">
    <property type="entry name" value="cyt_tran_rel"/>
    <property type="match status" value="1"/>
</dbReference>
<evidence type="ECO:0000313" key="12">
    <source>
        <dbReference type="EMBL" id="AUD77960.1"/>
    </source>
</evidence>
<keyword evidence="5 11" id="KW-0808">Transferase</keyword>
<evidence type="ECO:0000256" key="1">
    <source>
        <dbReference type="ARBA" id="ARBA00002324"/>
    </source>
</evidence>
<evidence type="ECO:0000256" key="9">
    <source>
        <dbReference type="ARBA" id="ARBA00023027"/>
    </source>
</evidence>
<keyword evidence="8 11" id="KW-0067">ATP-binding</keyword>
<evidence type="ECO:0000256" key="4">
    <source>
        <dbReference type="ARBA" id="ARBA00022642"/>
    </source>
</evidence>
<dbReference type="GO" id="GO:0009435">
    <property type="term" value="P:NAD+ biosynthetic process"/>
    <property type="evidence" value="ECO:0007669"/>
    <property type="project" value="UniProtKB-UniRule"/>
</dbReference>
<dbReference type="UniPathway" id="UPA00253">
    <property type="reaction ID" value="UER00332"/>
</dbReference>
<organism evidence="12 13">
    <name type="scientific">Kangiella profundi</name>
    <dbReference type="NCBI Taxonomy" id="1561924"/>
    <lineage>
        <taxon>Bacteria</taxon>
        <taxon>Pseudomonadati</taxon>
        <taxon>Pseudomonadota</taxon>
        <taxon>Gammaproteobacteria</taxon>
        <taxon>Kangiellales</taxon>
        <taxon>Kangiellaceae</taxon>
        <taxon>Kangiella</taxon>
    </lineage>
</organism>
<dbReference type="KEGG" id="kpd:CW740_01370"/>
<dbReference type="SUPFAM" id="SSF52374">
    <property type="entry name" value="Nucleotidylyl transferase"/>
    <property type="match status" value="1"/>
</dbReference>
<protein>
    <recommendedName>
        <fullName evidence="11">Probable nicotinate-nucleotide adenylyltransferase</fullName>
        <ecNumber evidence="11">2.7.7.18</ecNumber>
    </recommendedName>
    <alternativeName>
        <fullName evidence="11">Deamido-NAD(+) diphosphorylase</fullName>
    </alternativeName>
    <alternativeName>
        <fullName evidence="11">Deamido-NAD(+) pyrophosphorylase</fullName>
    </alternativeName>
    <alternativeName>
        <fullName evidence="11">Nicotinate mononucleotide adenylyltransferase</fullName>
        <shortName evidence="11">NaMN adenylyltransferase</shortName>
    </alternativeName>
</protein>
<comment type="catalytic activity">
    <reaction evidence="10 11">
        <text>nicotinate beta-D-ribonucleotide + ATP + H(+) = deamido-NAD(+) + diphosphate</text>
        <dbReference type="Rhea" id="RHEA:22860"/>
        <dbReference type="ChEBI" id="CHEBI:15378"/>
        <dbReference type="ChEBI" id="CHEBI:30616"/>
        <dbReference type="ChEBI" id="CHEBI:33019"/>
        <dbReference type="ChEBI" id="CHEBI:57502"/>
        <dbReference type="ChEBI" id="CHEBI:58437"/>
        <dbReference type="EC" id="2.7.7.18"/>
    </reaction>
</comment>
<accession>A0A2K9A5E7</accession>
<dbReference type="RefSeq" id="WP_106645874.1">
    <property type="nucleotide sequence ID" value="NZ_BMGO01000001.1"/>
</dbReference>
<dbReference type="NCBIfam" id="TIGR00482">
    <property type="entry name" value="nicotinate (nicotinamide) nucleotide adenylyltransferase"/>
    <property type="match status" value="1"/>
</dbReference>
<keyword evidence="9 11" id="KW-0520">NAD</keyword>
<proteinExistence type="inferred from homology"/>
<dbReference type="NCBIfam" id="NF000839">
    <property type="entry name" value="PRK00071.1-1"/>
    <property type="match status" value="1"/>
</dbReference>
<evidence type="ECO:0000313" key="13">
    <source>
        <dbReference type="Proteomes" id="UP000232693"/>
    </source>
</evidence>
<dbReference type="PANTHER" id="PTHR39321:SF3">
    <property type="entry name" value="PHOSPHOPANTETHEINE ADENYLYLTRANSFERASE"/>
    <property type="match status" value="1"/>
</dbReference>
<dbReference type="PANTHER" id="PTHR39321">
    <property type="entry name" value="NICOTINATE-NUCLEOTIDE ADENYLYLTRANSFERASE-RELATED"/>
    <property type="match status" value="1"/>
</dbReference>
<dbReference type="InterPro" id="IPR004821">
    <property type="entry name" value="Cyt_trans-like"/>
</dbReference>
<dbReference type="AlphaFoldDB" id="A0A2K9A5E7"/>
<dbReference type="Gene3D" id="3.40.50.620">
    <property type="entry name" value="HUPs"/>
    <property type="match status" value="1"/>
</dbReference>
<dbReference type="CDD" id="cd02165">
    <property type="entry name" value="NMNAT"/>
    <property type="match status" value="1"/>
</dbReference>
<dbReference type="EC" id="2.7.7.18" evidence="11"/>
<evidence type="ECO:0000256" key="6">
    <source>
        <dbReference type="ARBA" id="ARBA00022695"/>
    </source>
</evidence>
<evidence type="ECO:0000256" key="11">
    <source>
        <dbReference type="HAMAP-Rule" id="MF_00244"/>
    </source>
</evidence>
<dbReference type="InterPro" id="IPR014729">
    <property type="entry name" value="Rossmann-like_a/b/a_fold"/>
</dbReference>
<name>A0A2K9A5E7_9GAMM</name>
<gene>
    <name evidence="11" type="primary">nadD</name>
    <name evidence="12" type="ORF">CW740_01370</name>
</gene>
<evidence type="ECO:0000256" key="10">
    <source>
        <dbReference type="ARBA" id="ARBA00048721"/>
    </source>
</evidence>
<keyword evidence="6 11" id="KW-0548">Nucleotidyltransferase</keyword>
<dbReference type="Pfam" id="PF01467">
    <property type="entry name" value="CTP_transf_like"/>
    <property type="match status" value="1"/>
</dbReference>
<evidence type="ECO:0000256" key="7">
    <source>
        <dbReference type="ARBA" id="ARBA00022741"/>
    </source>
</evidence>
<comment type="function">
    <text evidence="1 11">Catalyzes the reversible adenylation of nicotinate mononucleotide (NaMN) to nicotinic acid adenine dinucleotide (NaAD).</text>
</comment>
<dbReference type="GO" id="GO:0004515">
    <property type="term" value="F:nicotinate-nucleotide adenylyltransferase activity"/>
    <property type="evidence" value="ECO:0007669"/>
    <property type="project" value="UniProtKB-UniRule"/>
</dbReference>
<keyword evidence="4 11" id="KW-0662">Pyridine nucleotide biosynthesis</keyword>
<evidence type="ECO:0000256" key="8">
    <source>
        <dbReference type="ARBA" id="ARBA00022840"/>
    </source>
</evidence>
<keyword evidence="13" id="KW-1185">Reference proteome</keyword>
<evidence type="ECO:0000256" key="2">
    <source>
        <dbReference type="ARBA" id="ARBA00005019"/>
    </source>
</evidence>